<dbReference type="EMBL" id="VCKY01000408">
    <property type="protein sequence ID" value="TMR06648.1"/>
    <property type="molecule type" value="Genomic_DNA"/>
</dbReference>
<feature type="region of interest" description="Disordered" evidence="1">
    <location>
        <begin position="1"/>
        <end position="20"/>
    </location>
</feature>
<accession>A0A5S4EV52</accession>
<keyword evidence="3" id="KW-1185">Reference proteome</keyword>
<evidence type="ECO:0008006" key="4">
    <source>
        <dbReference type="Google" id="ProtNLM"/>
    </source>
</evidence>
<dbReference type="AlphaFoldDB" id="A0A5S4EV52"/>
<feature type="compositionally biased region" description="Low complexity" evidence="1">
    <location>
        <begin position="262"/>
        <end position="283"/>
    </location>
</feature>
<feature type="compositionally biased region" description="Low complexity" evidence="1">
    <location>
        <begin position="331"/>
        <end position="356"/>
    </location>
</feature>
<feature type="compositionally biased region" description="Low complexity" evidence="1">
    <location>
        <begin position="314"/>
        <end position="323"/>
    </location>
</feature>
<sequence>MGENKQESHQLRPSTADWSVETGDRSVEEVVTFIRNFPYQRIQTASIAYSDAHSVVNTAKEGLKEQAVALARVWEGPASVEAQKALGVLYVTLEKLAKKLEDMVTPLAEFDTVVRKHQAFMEDDWKGFALPAWHYQGFWNAGGFWNGGSWNDSMKDYYGSYSGYYNGDTATGKWGSPNKQAGLHLETFGKDLEHIFNTMPTTLETTLRDIHLPQDPQVDPDPIDYTQFNGDGTGGFTPTGYGNTDLSGMPGGTGTTDPSFDPQNPTTGPWTPTTPGNNPSGDPSTGYPTVPNTNGLDPNGLDPNGQNPGGQNPGGQNPNSGANTSLQDYRPTTSTVPTGNVPTTNPYGSSGSPYGAGTSGGPGGVYGGGSGMVPTGGAPGTGGKYGNG</sequence>
<feature type="compositionally biased region" description="Basic and acidic residues" evidence="1">
    <location>
        <begin position="1"/>
        <end position="10"/>
    </location>
</feature>
<evidence type="ECO:0000313" key="2">
    <source>
        <dbReference type="EMBL" id="TMR06648.1"/>
    </source>
</evidence>
<feature type="compositionally biased region" description="Polar residues" evidence="1">
    <location>
        <begin position="286"/>
        <end position="296"/>
    </location>
</feature>
<evidence type="ECO:0000313" key="3">
    <source>
        <dbReference type="Proteomes" id="UP000309128"/>
    </source>
</evidence>
<evidence type="ECO:0000256" key="1">
    <source>
        <dbReference type="SAM" id="MobiDB-lite"/>
    </source>
</evidence>
<gene>
    <name evidence="2" type="ORF">ETD86_52495</name>
</gene>
<name>A0A5S4EV52_9ACTN</name>
<reference evidence="2 3" key="1">
    <citation type="submission" date="2019-05" db="EMBL/GenBank/DDBJ databases">
        <title>Draft genome sequence of Nonomuraea turkmeniaca DSM 43926.</title>
        <authorList>
            <person name="Saricaoglu S."/>
            <person name="Isik K."/>
        </authorList>
    </citation>
    <scope>NUCLEOTIDE SEQUENCE [LARGE SCALE GENOMIC DNA]</scope>
    <source>
        <strain evidence="2 3">DSM 43926</strain>
    </source>
</reference>
<feature type="compositionally biased region" description="Gly residues" evidence="1">
    <location>
        <begin position="377"/>
        <end position="388"/>
    </location>
</feature>
<feature type="non-terminal residue" evidence="2">
    <location>
        <position position="388"/>
    </location>
</feature>
<proteinExistence type="predicted"/>
<feature type="region of interest" description="Disordered" evidence="1">
    <location>
        <begin position="227"/>
        <end position="388"/>
    </location>
</feature>
<feature type="compositionally biased region" description="Gly residues" evidence="1">
    <location>
        <begin position="357"/>
        <end position="371"/>
    </location>
</feature>
<protein>
    <recommendedName>
        <fullName evidence="4">WXG100 family type VII secretion target</fullName>
    </recommendedName>
</protein>
<dbReference type="Proteomes" id="UP000309128">
    <property type="component" value="Unassembled WGS sequence"/>
</dbReference>
<organism evidence="2 3">
    <name type="scientific">Nonomuraea turkmeniaca</name>
    <dbReference type="NCBI Taxonomy" id="103838"/>
    <lineage>
        <taxon>Bacteria</taxon>
        <taxon>Bacillati</taxon>
        <taxon>Actinomycetota</taxon>
        <taxon>Actinomycetes</taxon>
        <taxon>Streptosporangiales</taxon>
        <taxon>Streptosporangiaceae</taxon>
        <taxon>Nonomuraea</taxon>
    </lineage>
</organism>
<comment type="caution">
    <text evidence="2">The sequence shown here is derived from an EMBL/GenBank/DDBJ whole genome shotgun (WGS) entry which is preliminary data.</text>
</comment>